<gene>
    <name evidence="9" type="ORF">FZEAL_1146</name>
</gene>
<sequence>MAVQQPVSPDAIRAMFASSLSSMYRQEVPQYSTLLKLVSEINHRSDKHLQHRVQVERHGAVRLGTASELAMMRRMFAVMGMQPVGYYDLTVASLPVHATCFRPLTKESLAYNPFRVFTSLLRLELIQDESLRSKAADILRKRNIFTPRCVELIEAFETTGSFTGDIAAEFIKEALETFRWHQTTTVDMETYKALRAAHPLIADVVCFKGPHINHLTPRVLDIEAAQIEMQRYGLHAKEAIEGPPPRVCSILLRQTSFLALDEAIAFSDGEETGGSHKARFGEIEQRGMALTPKGRSLYDELVNEWRGATAKIPPNDRSQAKEELLTEVFKGFPDDLDTLRKEKLAYFTYRPTAQASNISGVFDIDALVDSGAVELEPITYEDFLPVSAAGIFHSNLGNDGGMEQVAAADQGSFEKALGRSVNKEFELYDEMQEASLEECRRSLSKVV</sequence>
<evidence type="ECO:0000256" key="5">
    <source>
        <dbReference type="ARBA" id="ARBA00035013"/>
    </source>
</evidence>
<evidence type="ECO:0000256" key="4">
    <source>
        <dbReference type="ARBA" id="ARBA00023004"/>
    </source>
</evidence>
<reference evidence="9" key="1">
    <citation type="journal article" date="2020" name="BMC Genomics">
        <title>Correction to: Identification and distribution of gene clusters required for synthesis of sphingolipid metabolism inhibitors in diverse species of the filamentous fungus Fusarium.</title>
        <authorList>
            <person name="Kim H.S."/>
            <person name="Lohmar J.M."/>
            <person name="Busman M."/>
            <person name="Brown D.W."/>
            <person name="Naumann T.A."/>
            <person name="Divon H.H."/>
            <person name="Lysoe E."/>
            <person name="Uhlig S."/>
            <person name="Proctor R.H."/>
        </authorList>
    </citation>
    <scope>NUCLEOTIDE SEQUENCE</scope>
    <source>
        <strain evidence="9">NRRL 22465</strain>
    </source>
</reference>
<keyword evidence="10" id="KW-1185">Reference proteome</keyword>
<dbReference type="EMBL" id="JABEYC010000065">
    <property type="protein sequence ID" value="KAF4983417.1"/>
    <property type="molecule type" value="Genomic_DNA"/>
</dbReference>
<evidence type="ECO:0000313" key="10">
    <source>
        <dbReference type="Proteomes" id="UP000635477"/>
    </source>
</evidence>
<dbReference type="OrthoDB" id="8300246at2759"/>
<keyword evidence="2" id="KW-0223">Dioxygenase</keyword>
<dbReference type="PANTHER" id="PTHR39479:SF2">
    <property type="entry name" value="2-OXOADIPATE DIOXYGENASE_DECARBOXYLASE"/>
    <property type="match status" value="1"/>
</dbReference>
<dbReference type="SMART" id="SM01150">
    <property type="entry name" value="DUF1338"/>
    <property type="match status" value="1"/>
</dbReference>
<dbReference type="PANTHER" id="PTHR39479">
    <property type="match status" value="1"/>
</dbReference>
<dbReference type="Proteomes" id="UP000635477">
    <property type="component" value="Unassembled WGS sequence"/>
</dbReference>
<reference evidence="9" key="2">
    <citation type="submission" date="2020-05" db="EMBL/GenBank/DDBJ databases">
        <authorList>
            <person name="Kim H.-S."/>
            <person name="Proctor R.H."/>
            <person name="Brown D.W."/>
        </authorList>
    </citation>
    <scope>NUCLEOTIDE SEQUENCE</scope>
    <source>
        <strain evidence="9">NRRL 22465</strain>
    </source>
</reference>
<dbReference type="InterPro" id="IPR009770">
    <property type="entry name" value="HGLS"/>
</dbReference>
<comment type="caution">
    <text evidence="9">The sequence shown here is derived from an EMBL/GenBank/DDBJ whole genome shotgun (WGS) entry which is preliminary data.</text>
</comment>
<evidence type="ECO:0000256" key="1">
    <source>
        <dbReference type="ARBA" id="ARBA00001954"/>
    </source>
</evidence>
<evidence type="ECO:0000256" key="6">
    <source>
        <dbReference type="ARBA" id="ARBA00035023"/>
    </source>
</evidence>
<evidence type="ECO:0000256" key="2">
    <source>
        <dbReference type="ARBA" id="ARBA00022964"/>
    </source>
</evidence>
<dbReference type="Gene3D" id="3.10.180.80">
    <property type="entry name" value="Uncharacterised protein PF07063, DUF1338"/>
    <property type="match status" value="1"/>
</dbReference>
<dbReference type="CDD" id="cd16348">
    <property type="entry name" value="VOC_YdcJ_like"/>
    <property type="match status" value="1"/>
</dbReference>
<proteinExistence type="inferred from homology"/>
<accession>A0A8H4UU40</accession>
<dbReference type="Pfam" id="PF07063">
    <property type="entry name" value="HGLS"/>
    <property type="match status" value="1"/>
</dbReference>
<dbReference type="InterPro" id="IPR047869">
    <property type="entry name" value="YdcJ_bac-like"/>
</dbReference>
<dbReference type="GO" id="GO:0051213">
    <property type="term" value="F:dioxygenase activity"/>
    <property type="evidence" value="ECO:0007669"/>
    <property type="project" value="UniProtKB-KW"/>
</dbReference>
<evidence type="ECO:0000256" key="8">
    <source>
        <dbReference type="ARBA" id="ARBA00035045"/>
    </source>
</evidence>
<organism evidence="9 10">
    <name type="scientific">Fusarium zealandicum</name>
    <dbReference type="NCBI Taxonomy" id="1053134"/>
    <lineage>
        <taxon>Eukaryota</taxon>
        <taxon>Fungi</taxon>
        <taxon>Dikarya</taxon>
        <taxon>Ascomycota</taxon>
        <taxon>Pezizomycotina</taxon>
        <taxon>Sordariomycetes</taxon>
        <taxon>Hypocreomycetidae</taxon>
        <taxon>Hypocreales</taxon>
        <taxon>Nectriaceae</taxon>
        <taxon>Fusarium</taxon>
        <taxon>Fusarium staphyleae species complex</taxon>
    </lineage>
</organism>
<dbReference type="AlphaFoldDB" id="A0A8H4UU40"/>
<dbReference type="EC" id="1.13.11.93" evidence="6"/>
<evidence type="ECO:0000256" key="7">
    <source>
        <dbReference type="ARBA" id="ARBA00035034"/>
    </source>
</evidence>
<name>A0A8H4UU40_9HYPO</name>
<comment type="cofactor">
    <cofactor evidence="1">
        <name>Fe(2+)</name>
        <dbReference type="ChEBI" id="CHEBI:29033"/>
    </cofactor>
</comment>
<keyword evidence="3" id="KW-0560">Oxidoreductase</keyword>
<comment type="similarity">
    <text evidence="5">Belongs to the 2-oxoadipate dioxygenase/decarboxylase family.</text>
</comment>
<keyword evidence="4" id="KW-0408">Iron</keyword>
<evidence type="ECO:0000256" key="3">
    <source>
        <dbReference type="ARBA" id="ARBA00023002"/>
    </source>
</evidence>
<protein>
    <recommendedName>
        <fullName evidence="7">2-oxoadipate dioxygenase/decarboxylase</fullName>
        <ecNumber evidence="6">1.13.11.93</ecNumber>
    </recommendedName>
    <alternativeName>
        <fullName evidence="8">2-hydroxyglutarate synthase</fullName>
    </alternativeName>
</protein>
<evidence type="ECO:0000313" key="9">
    <source>
        <dbReference type="EMBL" id="KAF4983417.1"/>
    </source>
</evidence>